<keyword evidence="1" id="KW-0812">Transmembrane</keyword>
<organism evidence="2 3">
    <name type="scientific">Candidatus Kuenenbacteria bacterium GW2011_GWA2_42_15</name>
    <dbReference type="NCBI Taxonomy" id="1618677"/>
    <lineage>
        <taxon>Bacteria</taxon>
        <taxon>Candidatus Kueneniibacteriota</taxon>
    </lineage>
</organism>
<name>A0A0G1BXH7_9BACT</name>
<reference evidence="2 3" key="1">
    <citation type="journal article" date="2015" name="Nature">
        <title>rRNA introns, odd ribosomes, and small enigmatic genomes across a large radiation of phyla.</title>
        <authorList>
            <person name="Brown C.T."/>
            <person name="Hug L.A."/>
            <person name="Thomas B.C."/>
            <person name="Sharon I."/>
            <person name="Castelle C.J."/>
            <person name="Singh A."/>
            <person name="Wilkins M.J."/>
            <person name="Williams K.H."/>
            <person name="Banfield J.F."/>
        </authorList>
    </citation>
    <scope>NUCLEOTIDE SEQUENCE [LARGE SCALE GENOMIC DNA]</scope>
</reference>
<comment type="caution">
    <text evidence="2">The sequence shown here is derived from an EMBL/GenBank/DDBJ whole genome shotgun (WGS) entry which is preliminary data.</text>
</comment>
<gene>
    <name evidence="2" type="ORF">UV02_C0020G0004</name>
</gene>
<dbReference type="Proteomes" id="UP000034516">
    <property type="component" value="Unassembled WGS sequence"/>
</dbReference>
<sequence>MEIGQNTTLQVITTTQIIGISGASAIAGSLITLFGIWLKSFLESKENKKIRLFEARRNAYAGLIGHLNNSFAKYDIFVKNYEPETILESITKYSISLDYELADALLLSSNLVKEKIEEYKQKIFSLRGGILSDAHSQNLQNTFQNRIQEAIKIQELAKELINMIRSELEIK</sequence>
<keyword evidence="1" id="KW-0472">Membrane</keyword>
<dbReference type="EMBL" id="LCCW01000020">
    <property type="protein sequence ID" value="KKS42093.1"/>
    <property type="molecule type" value="Genomic_DNA"/>
</dbReference>
<protein>
    <submittedName>
        <fullName evidence="2">Uncharacterized protein</fullName>
    </submittedName>
</protein>
<accession>A0A0G1BXH7</accession>
<keyword evidence="1" id="KW-1133">Transmembrane helix</keyword>
<evidence type="ECO:0000256" key="1">
    <source>
        <dbReference type="SAM" id="Phobius"/>
    </source>
</evidence>
<dbReference type="AlphaFoldDB" id="A0A0G1BXH7"/>
<proteinExistence type="predicted"/>
<feature type="transmembrane region" description="Helical" evidence="1">
    <location>
        <begin position="17"/>
        <end position="38"/>
    </location>
</feature>
<evidence type="ECO:0000313" key="3">
    <source>
        <dbReference type="Proteomes" id="UP000034516"/>
    </source>
</evidence>
<evidence type="ECO:0000313" key="2">
    <source>
        <dbReference type="EMBL" id="KKS42093.1"/>
    </source>
</evidence>